<dbReference type="EMBL" id="GGEC01079713">
    <property type="protein sequence ID" value="MBX60197.1"/>
    <property type="molecule type" value="Transcribed_RNA"/>
</dbReference>
<sequence length="49" mass="5488">MILCIWIYKFGCHAFVPESTSIFDIVGTSVNVLLLKWEGETGHSPTMSE</sequence>
<protein>
    <submittedName>
        <fullName evidence="1">Uncharacterized protein</fullName>
    </submittedName>
</protein>
<organism evidence="1">
    <name type="scientific">Rhizophora mucronata</name>
    <name type="common">Asiatic mangrove</name>
    <dbReference type="NCBI Taxonomy" id="61149"/>
    <lineage>
        <taxon>Eukaryota</taxon>
        <taxon>Viridiplantae</taxon>
        <taxon>Streptophyta</taxon>
        <taxon>Embryophyta</taxon>
        <taxon>Tracheophyta</taxon>
        <taxon>Spermatophyta</taxon>
        <taxon>Magnoliopsida</taxon>
        <taxon>eudicotyledons</taxon>
        <taxon>Gunneridae</taxon>
        <taxon>Pentapetalae</taxon>
        <taxon>rosids</taxon>
        <taxon>fabids</taxon>
        <taxon>Malpighiales</taxon>
        <taxon>Rhizophoraceae</taxon>
        <taxon>Rhizophora</taxon>
    </lineage>
</organism>
<accession>A0A2P2PZP0</accession>
<reference evidence="1" key="1">
    <citation type="submission" date="2018-02" db="EMBL/GenBank/DDBJ databases">
        <title>Rhizophora mucronata_Transcriptome.</title>
        <authorList>
            <person name="Meera S.P."/>
            <person name="Sreeshan A."/>
            <person name="Augustine A."/>
        </authorList>
    </citation>
    <scope>NUCLEOTIDE SEQUENCE</scope>
    <source>
        <tissue evidence="1">Leaf</tissue>
    </source>
</reference>
<proteinExistence type="predicted"/>
<evidence type="ECO:0000313" key="1">
    <source>
        <dbReference type="EMBL" id="MBX60197.1"/>
    </source>
</evidence>
<dbReference type="AlphaFoldDB" id="A0A2P2PZP0"/>
<name>A0A2P2PZP0_RHIMU</name>